<evidence type="ECO:0000256" key="1">
    <source>
        <dbReference type="ARBA" id="ARBA00004651"/>
    </source>
</evidence>
<dbReference type="AlphaFoldDB" id="A0A1H2E6G1"/>
<evidence type="ECO:0000313" key="9">
    <source>
        <dbReference type="Proteomes" id="UP000243924"/>
    </source>
</evidence>
<reference evidence="9" key="1">
    <citation type="submission" date="2016-10" db="EMBL/GenBank/DDBJ databases">
        <authorList>
            <person name="Varghese N."/>
            <person name="Submissions S."/>
        </authorList>
    </citation>
    <scope>NUCLEOTIDE SEQUENCE [LARGE SCALE GENOMIC DNA]</scope>
    <source>
        <strain evidence="9">CECT 8338</strain>
    </source>
</reference>
<evidence type="ECO:0000256" key="2">
    <source>
        <dbReference type="ARBA" id="ARBA00006228"/>
    </source>
</evidence>
<dbReference type="Proteomes" id="UP000243924">
    <property type="component" value="Chromosome I"/>
</dbReference>
<dbReference type="EMBL" id="LT629787">
    <property type="protein sequence ID" value="SDT90625.1"/>
    <property type="molecule type" value="Genomic_DNA"/>
</dbReference>
<dbReference type="GO" id="GO:0005886">
    <property type="term" value="C:plasma membrane"/>
    <property type="evidence" value="ECO:0007669"/>
    <property type="project" value="UniProtKB-SubCell"/>
</dbReference>
<sequence>MTLAAEPRPPFSLKLRNSPFWLLLHATLWILLSGGSGWYLGLPVIAAATLLSCWLQATPWYLRLTRLPSLLVFFLTELLLGGWDVARRALHPRLPVDPAWVRHELQSTNPQVHLLLSAIVGLMPGTLSSRFSDGYLQLHVLDQQQPWQKTVARMEDLLAAMLPEVSSR</sequence>
<keyword evidence="6 7" id="KW-0472">Membrane</keyword>
<dbReference type="Pfam" id="PF01899">
    <property type="entry name" value="MNHE"/>
    <property type="match status" value="1"/>
</dbReference>
<accession>A0A1H2E6G1</accession>
<protein>
    <submittedName>
        <fullName evidence="8">Multicomponent Na+:H+ antiporter subunit E</fullName>
    </submittedName>
</protein>
<organism evidence="8 9">
    <name type="scientific">Halopseudomonas salegens</name>
    <dbReference type="NCBI Taxonomy" id="1434072"/>
    <lineage>
        <taxon>Bacteria</taxon>
        <taxon>Pseudomonadati</taxon>
        <taxon>Pseudomonadota</taxon>
        <taxon>Gammaproteobacteria</taxon>
        <taxon>Pseudomonadales</taxon>
        <taxon>Pseudomonadaceae</taxon>
        <taxon>Halopseudomonas</taxon>
    </lineage>
</organism>
<evidence type="ECO:0000256" key="6">
    <source>
        <dbReference type="ARBA" id="ARBA00023136"/>
    </source>
</evidence>
<gene>
    <name evidence="8" type="ORF">SAMN05216210_0380</name>
</gene>
<evidence type="ECO:0000256" key="4">
    <source>
        <dbReference type="ARBA" id="ARBA00022692"/>
    </source>
</evidence>
<keyword evidence="5 7" id="KW-1133">Transmembrane helix</keyword>
<keyword evidence="3" id="KW-1003">Cell membrane</keyword>
<dbReference type="GO" id="GO:0008324">
    <property type="term" value="F:monoatomic cation transmembrane transporter activity"/>
    <property type="evidence" value="ECO:0007669"/>
    <property type="project" value="InterPro"/>
</dbReference>
<keyword evidence="9" id="KW-1185">Reference proteome</keyword>
<dbReference type="InterPro" id="IPR002758">
    <property type="entry name" value="Cation_antiport_E"/>
</dbReference>
<comment type="similarity">
    <text evidence="2">Belongs to the CPA3 antiporters (TC 2.A.63) subunit E family.</text>
</comment>
<dbReference type="PANTHER" id="PTHR34584:SF1">
    <property type="entry name" value="NA(+)_H(+) ANTIPORTER SUBUNIT E1"/>
    <property type="match status" value="1"/>
</dbReference>
<evidence type="ECO:0000256" key="7">
    <source>
        <dbReference type="SAM" id="Phobius"/>
    </source>
</evidence>
<dbReference type="PANTHER" id="PTHR34584">
    <property type="entry name" value="NA(+)/H(+) ANTIPORTER SUBUNIT E1"/>
    <property type="match status" value="1"/>
</dbReference>
<evidence type="ECO:0000256" key="5">
    <source>
        <dbReference type="ARBA" id="ARBA00022989"/>
    </source>
</evidence>
<dbReference type="STRING" id="1434072.SAMN05216210_0380"/>
<proteinExistence type="inferred from homology"/>
<keyword evidence="4 7" id="KW-0812">Transmembrane</keyword>
<dbReference type="RefSeq" id="WP_231701669.1">
    <property type="nucleotide sequence ID" value="NZ_LT629787.1"/>
</dbReference>
<evidence type="ECO:0000313" key="8">
    <source>
        <dbReference type="EMBL" id="SDT90625.1"/>
    </source>
</evidence>
<name>A0A1H2E6G1_9GAMM</name>
<comment type="subcellular location">
    <subcellularLocation>
        <location evidence="1">Cell membrane</location>
        <topology evidence="1">Multi-pass membrane protein</topology>
    </subcellularLocation>
</comment>
<feature type="transmembrane region" description="Helical" evidence="7">
    <location>
        <begin position="20"/>
        <end position="40"/>
    </location>
</feature>
<evidence type="ECO:0000256" key="3">
    <source>
        <dbReference type="ARBA" id="ARBA00022475"/>
    </source>
</evidence>